<name>A0A9P0EG59_9HYPO</name>
<reference evidence="3 4" key="2">
    <citation type="submission" date="2021-10" db="EMBL/GenBank/DDBJ databases">
        <authorList>
            <person name="Piombo E."/>
        </authorList>
    </citation>
    <scope>NUCLEOTIDE SEQUENCE [LARGE SCALE GENOMIC DNA]</scope>
</reference>
<feature type="transmembrane region" description="Helical" evidence="2">
    <location>
        <begin position="80"/>
        <end position="100"/>
    </location>
</feature>
<dbReference type="AlphaFoldDB" id="A0A9P0EG59"/>
<organism evidence="3 4">
    <name type="scientific">Clonostachys solani</name>
    <dbReference type="NCBI Taxonomy" id="160281"/>
    <lineage>
        <taxon>Eukaryota</taxon>
        <taxon>Fungi</taxon>
        <taxon>Dikarya</taxon>
        <taxon>Ascomycota</taxon>
        <taxon>Pezizomycotina</taxon>
        <taxon>Sordariomycetes</taxon>
        <taxon>Hypocreomycetidae</taxon>
        <taxon>Hypocreales</taxon>
        <taxon>Bionectriaceae</taxon>
        <taxon>Clonostachys</taxon>
    </lineage>
</organism>
<sequence length="141" mass="15133">MAAGNRQKHLFNMRRNIAMVSRISAYLLLCLLQGCLAAYIPPISLSETRSIGNLMTLAGRQSGGSDSDDDSGGLSIAGKIGVGVGVPAAIAVLVGVGLMIKRCRDKRRDREEGNGMDHLYTTSNAPQPSQPANEYKGYYFK</sequence>
<keyword evidence="2" id="KW-0812">Transmembrane</keyword>
<evidence type="ECO:0000256" key="2">
    <source>
        <dbReference type="SAM" id="Phobius"/>
    </source>
</evidence>
<proteinExistence type="predicted"/>
<accession>A0A9P0EG59</accession>
<reference evidence="4" key="1">
    <citation type="submission" date="2019-06" db="EMBL/GenBank/DDBJ databases">
        <authorList>
            <person name="Broberg M."/>
        </authorList>
    </citation>
    <scope>NUCLEOTIDE SEQUENCE [LARGE SCALE GENOMIC DNA]</scope>
</reference>
<dbReference type="Proteomes" id="UP000775872">
    <property type="component" value="Unassembled WGS sequence"/>
</dbReference>
<evidence type="ECO:0000313" key="4">
    <source>
        <dbReference type="Proteomes" id="UP000775872"/>
    </source>
</evidence>
<dbReference type="PROSITE" id="PS51257">
    <property type="entry name" value="PROKAR_LIPOPROTEIN"/>
    <property type="match status" value="1"/>
</dbReference>
<dbReference type="EMBL" id="CABFOC020000029">
    <property type="protein sequence ID" value="CAH0047423.1"/>
    <property type="molecule type" value="Genomic_DNA"/>
</dbReference>
<gene>
    <name evidence="3" type="ORF">CSOL1703_00017314</name>
</gene>
<protein>
    <submittedName>
        <fullName evidence="3">Uncharacterized protein</fullName>
    </submittedName>
</protein>
<feature type="region of interest" description="Disordered" evidence="1">
    <location>
        <begin position="107"/>
        <end position="141"/>
    </location>
</feature>
<comment type="caution">
    <text evidence="3">The sequence shown here is derived from an EMBL/GenBank/DDBJ whole genome shotgun (WGS) entry which is preliminary data.</text>
</comment>
<evidence type="ECO:0000313" key="3">
    <source>
        <dbReference type="EMBL" id="CAH0047423.1"/>
    </source>
</evidence>
<keyword evidence="2" id="KW-0472">Membrane</keyword>
<feature type="compositionally biased region" description="Polar residues" evidence="1">
    <location>
        <begin position="120"/>
        <end position="132"/>
    </location>
</feature>
<keyword evidence="4" id="KW-1185">Reference proteome</keyword>
<keyword evidence="2" id="KW-1133">Transmembrane helix</keyword>
<evidence type="ECO:0000256" key="1">
    <source>
        <dbReference type="SAM" id="MobiDB-lite"/>
    </source>
</evidence>